<dbReference type="CDD" id="cd16900">
    <property type="entry name" value="endolysin_R21-like"/>
    <property type="match status" value="1"/>
</dbReference>
<name>A0A4R2BVZ5_9HYPH</name>
<evidence type="ECO:0000256" key="2">
    <source>
        <dbReference type="ARBA" id="ARBA00022529"/>
    </source>
</evidence>
<evidence type="ECO:0000256" key="7">
    <source>
        <dbReference type="SAM" id="SignalP"/>
    </source>
</evidence>
<keyword evidence="4 6" id="KW-0378">Hydrolase</keyword>
<evidence type="ECO:0000256" key="6">
    <source>
        <dbReference type="RuleBase" id="RU003788"/>
    </source>
</evidence>
<feature type="signal peptide" evidence="7">
    <location>
        <begin position="1"/>
        <end position="23"/>
    </location>
</feature>
<evidence type="ECO:0000256" key="3">
    <source>
        <dbReference type="ARBA" id="ARBA00022638"/>
    </source>
</evidence>
<keyword evidence="7" id="KW-0732">Signal</keyword>
<accession>A0A4R2BVZ5</accession>
<dbReference type="GO" id="GO:0009253">
    <property type="term" value="P:peptidoglycan catabolic process"/>
    <property type="evidence" value="ECO:0007669"/>
    <property type="project" value="InterPro"/>
</dbReference>
<dbReference type="PANTHER" id="PTHR38107">
    <property type="match status" value="1"/>
</dbReference>
<sequence>MSKRAKTALAAAIAAGMSVVAFTASTLTIPWEGKENVAYWDPLGKVWTVCYGETLGVKRGDRYTDAECMQMLLKRMGRDYEVPLKACIDKFDAMPFSVRASFLDLSWNVGVAAVCRSTAAKRAMARNWAGACEAMTWFNKAAGRVVRGLDLRRKEGDTTRIGEREICLAGI</sequence>
<proteinExistence type="inferred from homology"/>
<gene>
    <name evidence="8" type="ORF">EV184_108233</name>
</gene>
<keyword evidence="2 6" id="KW-0929">Antimicrobial</keyword>
<dbReference type="Proteomes" id="UP000295043">
    <property type="component" value="Unassembled WGS sequence"/>
</dbReference>
<dbReference type="Gene3D" id="1.10.530.40">
    <property type="match status" value="1"/>
</dbReference>
<feature type="chain" id="PRO_5020436229" description="Lysozyme" evidence="7">
    <location>
        <begin position="24"/>
        <end position="171"/>
    </location>
</feature>
<keyword evidence="3 6" id="KW-0081">Bacteriolytic enzyme</keyword>
<dbReference type="EC" id="3.2.1.17" evidence="6"/>
<dbReference type="AlphaFoldDB" id="A0A4R2BVZ5"/>
<dbReference type="InterPro" id="IPR023346">
    <property type="entry name" value="Lysozyme-like_dom_sf"/>
</dbReference>
<dbReference type="GO" id="GO:0003796">
    <property type="term" value="F:lysozyme activity"/>
    <property type="evidence" value="ECO:0007669"/>
    <property type="project" value="UniProtKB-EC"/>
</dbReference>
<dbReference type="GO" id="GO:0042742">
    <property type="term" value="P:defense response to bacterium"/>
    <property type="evidence" value="ECO:0007669"/>
    <property type="project" value="UniProtKB-KW"/>
</dbReference>
<organism evidence="8 9">
    <name type="scientific">Sinorhizobium americanum</name>
    <dbReference type="NCBI Taxonomy" id="194963"/>
    <lineage>
        <taxon>Bacteria</taxon>
        <taxon>Pseudomonadati</taxon>
        <taxon>Pseudomonadota</taxon>
        <taxon>Alphaproteobacteria</taxon>
        <taxon>Hyphomicrobiales</taxon>
        <taxon>Rhizobiaceae</taxon>
        <taxon>Sinorhizobium/Ensifer group</taxon>
        <taxon>Sinorhizobium</taxon>
    </lineage>
</organism>
<dbReference type="PANTHER" id="PTHR38107:SF3">
    <property type="entry name" value="LYSOZYME RRRD-RELATED"/>
    <property type="match status" value="1"/>
</dbReference>
<dbReference type="InterPro" id="IPR034690">
    <property type="entry name" value="Endolysin_T4_type"/>
</dbReference>
<reference evidence="8 9" key="1">
    <citation type="submission" date="2019-03" db="EMBL/GenBank/DDBJ databases">
        <title>Genomic Encyclopedia of Type Strains, Phase IV (KMG-V): Genome sequencing to study the core and pangenomes of soil and plant-associated prokaryotes.</title>
        <authorList>
            <person name="Whitman W."/>
        </authorList>
    </citation>
    <scope>NUCLEOTIDE SEQUENCE [LARGE SCALE GENOMIC DNA]</scope>
    <source>
        <strain evidence="8 9">23C40</strain>
    </source>
</reference>
<evidence type="ECO:0000256" key="4">
    <source>
        <dbReference type="ARBA" id="ARBA00022801"/>
    </source>
</evidence>
<dbReference type="InterPro" id="IPR051018">
    <property type="entry name" value="Bacteriophage_GH24"/>
</dbReference>
<keyword evidence="5 6" id="KW-0326">Glycosidase</keyword>
<dbReference type="SUPFAM" id="SSF53955">
    <property type="entry name" value="Lysozyme-like"/>
    <property type="match status" value="1"/>
</dbReference>
<comment type="similarity">
    <text evidence="6">Belongs to the glycosyl hydrolase 24 family.</text>
</comment>
<dbReference type="GO" id="GO:0031640">
    <property type="term" value="P:killing of cells of another organism"/>
    <property type="evidence" value="ECO:0007669"/>
    <property type="project" value="UniProtKB-KW"/>
</dbReference>
<protein>
    <recommendedName>
        <fullName evidence="6">Lysozyme</fullName>
        <ecNumber evidence="6">3.2.1.17</ecNumber>
    </recommendedName>
</protein>
<comment type="caution">
    <text evidence="8">The sequence shown here is derived from an EMBL/GenBank/DDBJ whole genome shotgun (WGS) entry which is preliminary data.</text>
</comment>
<dbReference type="EMBL" id="SLVU01000008">
    <property type="protein sequence ID" value="TCN30359.1"/>
    <property type="molecule type" value="Genomic_DNA"/>
</dbReference>
<dbReference type="GO" id="GO:0016998">
    <property type="term" value="P:cell wall macromolecule catabolic process"/>
    <property type="evidence" value="ECO:0007669"/>
    <property type="project" value="InterPro"/>
</dbReference>
<dbReference type="InterPro" id="IPR023347">
    <property type="entry name" value="Lysozyme_dom_sf"/>
</dbReference>
<dbReference type="RefSeq" id="WP_132075961.1">
    <property type="nucleotide sequence ID" value="NZ_SLVU01000008.1"/>
</dbReference>
<dbReference type="InterPro" id="IPR002196">
    <property type="entry name" value="Glyco_hydro_24"/>
</dbReference>
<evidence type="ECO:0000313" key="9">
    <source>
        <dbReference type="Proteomes" id="UP000295043"/>
    </source>
</evidence>
<dbReference type="HAMAP" id="MF_04110">
    <property type="entry name" value="ENDOLYSIN_T4"/>
    <property type="match status" value="1"/>
</dbReference>
<evidence type="ECO:0000256" key="1">
    <source>
        <dbReference type="ARBA" id="ARBA00000632"/>
    </source>
</evidence>
<evidence type="ECO:0000256" key="5">
    <source>
        <dbReference type="ARBA" id="ARBA00023295"/>
    </source>
</evidence>
<evidence type="ECO:0000313" key="8">
    <source>
        <dbReference type="EMBL" id="TCN30359.1"/>
    </source>
</evidence>
<comment type="catalytic activity">
    <reaction evidence="1 6">
        <text>Hydrolysis of (1-&gt;4)-beta-linkages between N-acetylmuramic acid and N-acetyl-D-glucosamine residues in a peptidoglycan and between N-acetyl-D-glucosamine residues in chitodextrins.</text>
        <dbReference type="EC" id="3.2.1.17"/>
    </reaction>
</comment>
<dbReference type="Pfam" id="PF00959">
    <property type="entry name" value="Phage_lysozyme"/>
    <property type="match status" value="1"/>
</dbReference>